<protein>
    <submittedName>
        <fullName evidence="2">Uncharacterized protein</fullName>
    </submittedName>
</protein>
<dbReference type="EMBL" id="CADCTM010000217">
    <property type="protein sequence ID" value="CAA9240641.1"/>
    <property type="molecule type" value="Genomic_DNA"/>
</dbReference>
<name>A0A6J4I490_9CYAN</name>
<gene>
    <name evidence="2" type="ORF">AVDCRST_MAG92-1489</name>
</gene>
<keyword evidence="1" id="KW-0472">Membrane</keyword>
<keyword evidence="1" id="KW-1133">Transmembrane helix</keyword>
<evidence type="ECO:0000313" key="2">
    <source>
        <dbReference type="EMBL" id="CAA9240641.1"/>
    </source>
</evidence>
<dbReference type="AlphaFoldDB" id="A0A6J4I490"/>
<evidence type="ECO:0000256" key="1">
    <source>
        <dbReference type="SAM" id="Phobius"/>
    </source>
</evidence>
<proteinExistence type="predicted"/>
<feature type="transmembrane region" description="Helical" evidence="1">
    <location>
        <begin position="20"/>
        <end position="41"/>
    </location>
</feature>
<sequence>MTETNQPLTQYPVSVWEGIAIASGGVLLVIVALTGLGFKIIRNAFAPQRAEAIAYSLIDYQIPGGSQGAFSLNIGGAKMAVVTSTRSFNGVTSNSQSAVNSPPEVELIVAKTPIDRETTDNNSIQDFNPAFSFLGLSFSYQSDSGFQSTSSRLENKLFCGVTVPVTIQAGQQTLTNQGTAVPAIKYSMRVTLGNNQRLVVLTASGKNAEGNAAKVFNSLRCK</sequence>
<keyword evidence="1" id="KW-0812">Transmembrane</keyword>
<accession>A0A6J4I490</accession>
<reference evidence="2" key="1">
    <citation type="submission" date="2020-02" db="EMBL/GenBank/DDBJ databases">
        <authorList>
            <person name="Meier V. D."/>
        </authorList>
    </citation>
    <scope>NUCLEOTIDE SEQUENCE</scope>
    <source>
        <strain evidence="2">AVDCRST_MAG92</strain>
    </source>
</reference>
<organism evidence="2">
    <name type="scientific">uncultured Coleofasciculus sp</name>
    <dbReference type="NCBI Taxonomy" id="1267456"/>
    <lineage>
        <taxon>Bacteria</taxon>
        <taxon>Bacillati</taxon>
        <taxon>Cyanobacteriota</taxon>
        <taxon>Cyanophyceae</taxon>
        <taxon>Coleofasciculales</taxon>
        <taxon>Coleofasciculaceae</taxon>
        <taxon>Coleofasciculus</taxon>
        <taxon>environmental samples</taxon>
    </lineage>
</organism>